<evidence type="ECO:0000313" key="9">
    <source>
        <dbReference type="EMBL" id="OCA89158.1"/>
    </source>
</evidence>
<dbReference type="GO" id="GO:0016020">
    <property type="term" value="C:membrane"/>
    <property type="evidence" value="ECO:0007669"/>
    <property type="project" value="InterPro"/>
</dbReference>
<dbReference type="SMART" id="SM00079">
    <property type="entry name" value="PBPe"/>
    <property type="match status" value="1"/>
</dbReference>
<dbReference type="SUPFAM" id="SSF53850">
    <property type="entry name" value="Periplasmic binding protein-like II"/>
    <property type="match status" value="1"/>
</dbReference>
<comment type="caution">
    <text evidence="9">The sequence shown here is derived from an EMBL/GenBank/DDBJ whole genome shotgun (WGS) entry which is preliminary data.</text>
</comment>
<dbReference type="InterPro" id="IPR018313">
    <property type="entry name" value="SBP_3_CS"/>
</dbReference>
<dbReference type="Proteomes" id="UP000092578">
    <property type="component" value="Unassembled WGS sequence"/>
</dbReference>
<evidence type="ECO:0000256" key="4">
    <source>
        <dbReference type="ARBA" id="ARBA00023139"/>
    </source>
</evidence>
<organism evidence="9 10">
    <name type="scientific">Pseudobacillus wudalianchiensis</name>
    <dbReference type="NCBI Taxonomy" id="1743143"/>
    <lineage>
        <taxon>Bacteria</taxon>
        <taxon>Bacillati</taxon>
        <taxon>Bacillota</taxon>
        <taxon>Bacilli</taxon>
        <taxon>Bacillales</taxon>
        <taxon>Bacillaceae</taxon>
        <taxon>Pseudobacillus</taxon>
    </lineage>
</organism>
<dbReference type="Pfam" id="PF00497">
    <property type="entry name" value="SBP_bac_3"/>
    <property type="match status" value="1"/>
</dbReference>
<keyword evidence="4" id="KW-0564">Palmitate</keyword>
<protein>
    <submittedName>
        <fullName evidence="9">ABC transporter substrate-binding protein</fullName>
    </submittedName>
</protein>
<dbReference type="PROSITE" id="PS01039">
    <property type="entry name" value="SBP_BACTERIAL_3"/>
    <property type="match status" value="1"/>
</dbReference>
<comment type="subcellular location">
    <subcellularLocation>
        <location evidence="1">Cell envelope</location>
    </subcellularLocation>
</comment>
<evidence type="ECO:0000259" key="7">
    <source>
        <dbReference type="SMART" id="SM00062"/>
    </source>
</evidence>
<dbReference type="SMART" id="SM00062">
    <property type="entry name" value="PBPb"/>
    <property type="match status" value="1"/>
</dbReference>
<dbReference type="InterPro" id="IPR001320">
    <property type="entry name" value="Iontro_rcpt_C"/>
</dbReference>
<evidence type="ECO:0000256" key="2">
    <source>
        <dbReference type="ARBA" id="ARBA00010333"/>
    </source>
</evidence>
<evidence type="ECO:0000313" key="10">
    <source>
        <dbReference type="Proteomes" id="UP000092578"/>
    </source>
</evidence>
<evidence type="ECO:0000256" key="5">
    <source>
        <dbReference type="ARBA" id="ARBA00023288"/>
    </source>
</evidence>
<reference evidence="10" key="1">
    <citation type="submission" date="2016-05" db="EMBL/GenBank/DDBJ databases">
        <authorList>
            <person name="Liu B."/>
            <person name="Wang J."/>
            <person name="Zhu Y."/>
            <person name="Liu G."/>
            <person name="Chen Q."/>
            <person name="Chen Z."/>
            <person name="Lan J."/>
            <person name="Che J."/>
            <person name="Ge C."/>
            <person name="Shi H."/>
            <person name="Pan Z."/>
            <person name="Liu X."/>
        </authorList>
    </citation>
    <scope>NUCLEOTIDE SEQUENCE [LARGE SCALE GENOMIC DNA]</scope>
    <source>
        <strain evidence="10">FJAT-27215</strain>
    </source>
</reference>
<feature type="domain" description="Ionotropic glutamate receptor C-terminal" evidence="8">
    <location>
        <begin position="20"/>
        <end position="240"/>
    </location>
</feature>
<keyword evidence="5" id="KW-0449">Lipoprotein</keyword>
<proteinExistence type="inferred from homology"/>
<gene>
    <name evidence="9" type="ORF">A8F95_05790</name>
</gene>
<comment type="similarity">
    <text evidence="2 6">Belongs to the bacterial solute-binding protein 3 family.</text>
</comment>
<evidence type="ECO:0000259" key="8">
    <source>
        <dbReference type="SMART" id="SM00079"/>
    </source>
</evidence>
<keyword evidence="10" id="KW-1185">Reference proteome</keyword>
<dbReference type="EMBL" id="MAYT01000012">
    <property type="protein sequence ID" value="OCA89158.1"/>
    <property type="molecule type" value="Genomic_DNA"/>
</dbReference>
<dbReference type="GO" id="GO:0030313">
    <property type="term" value="C:cell envelope"/>
    <property type="evidence" value="ECO:0007669"/>
    <property type="project" value="UniProtKB-SubCell"/>
</dbReference>
<evidence type="ECO:0000256" key="1">
    <source>
        <dbReference type="ARBA" id="ARBA00004196"/>
    </source>
</evidence>
<dbReference type="PANTHER" id="PTHR35936">
    <property type="entry name" value="MEMBRANE-BOUND LYTIC MUREIN TRANSGLYCOSYLASE F"/>
    <property type="match status" value="1"/>
</dbReference>
<dbReference type="AlphaFoldDB" id="A0A1B9AZI6"/>
<dbReference type="GO" id="GO:0015276">
    <property type="term" value="F:ligand-gated monoatomic ion channel activity"/>
    <property type="evidence" value="ECO:0007669"/>
    <property type="project" value="InterPro"/>
</dbReference>
<sequence length="241" mass="25983">MIGCSSQEKSGSAEESANNVLVFATAPDGGAFSEKKDGELVGFDIEIVESLAKKADFKVEWKEMKFNGIIPALQSKQIDGAAAAITIRDDRKAVIDFTDSYFDSGLVLVVKKGSAIKTAEDLKGKTIVAKQGTSGLEKAQELAAKYGANVKILEDEPTLYMDVEKGGSDALVNDFPFVAEKINSGTAGDLEIIGEKLTGEDYGIAIAKGNEEVVKKFNQHLKEMKENGEYEAIYDKYFGSN</sequence>
<dbReference type="InterPro" id="IPR001638">
    <property type="entry name" value="Solute-binding_3/MltF_N"/>
</dbReference>
<dbReference type="Gene3D" id="3.40.190.10">
    <property type="entry name" value="Periplasmic binding protein-like II"/>
    <property type="match status" value="2"/>
</dbReference>
<keyword evidence="3" id="KW-0732">Signal</keyword>
<feature type="domain" description="Solute-binding protein family 3/N-terminal" evidence="7">
    <location>
        <begin position="20"/>
        <end position="241"/>
    </location>
</feature>
<dbReference type="PANTHER" id="PTHR35936:SF38">
    <property type="entry name" value="GLUTAMINE-BINDING PERIPLASMIC PROTEIN"/>
    <property type="match status" value="1"/>
</dbReference>
<evidence type="ECO:0000256" key="3">
    <source>
        <dbReference type="ARBA" id="ARBA00022729"/>
    </source>
</evidence>
<accession>A0A1B9AZI6</accession>
<evidence type="ECO:0000256" key="6">
    <source>
        <dbReference type="RuleBase" id="RU003744"/>
    </source>
</evidence>
<name>A0A1B9AZI6_9BACI</name>